<dbReference type="InterPro" id="IPR008920">
    <property type="entry name" value="TF_FadR/GntR_C"/>
</dbReference>
<accession>A0A706VCZ3</accession>
<evidence type="ECO:0000313" key="4">
    <source>
        <dbReference type="EMBL" id="HAC9499774.1"/>
    </source>
</evidence>
<reference evidence="4" key="2">
    <citation type="submission" date="2019-01" db="EMBL/GenBank/DDBJ databases">
        <authorList>
            <consortium name="NCBI Pathogen Detection Project"/>
        </authorList>
    </citation>
    <scope>NUCLEOTIDE SEQUENCE</scope>
    <source>
        <strain evidence="4">S02362-16</strain>
    </source>
</reference>
<evidence type="ECO:0000256" key="1">
    <source>
        <dbReference type="ARBA" id="ARBA00023015"/>
    </source>
</evidence>
<evidence type="ECO:0000256" key="3">
    <source>
        <dbReference type="ARBA" id="ARBA00023163"/>
    </source>
</evidence>
<dbReference type="AlphaFoldDB" id="A0A706VCZ3"/>
<gene>
    <name evidence="4" type="ORF">G0K33_23720</name>
</gene>
<keyword evidence="2" id="KW-0238">DNA-binding</keyword>
<keyword evidence="3" id="KW-0804">Transcription</keyword>
<comment type="caution">
    <text evidence="4">The sequence shown here is derived from an EMBL/GenBank/DDBJ whole genome shotgun (WGS) entry which is preliminary data.</text>
</comment>
<dbReference type="GO" id="GO:0003677">
    <property type="term" value="F:DNA binding"/>
    <property type="evidence" value="ECO:0007669"/>
    <property type="project" value="UniProtKB-KW"/>
</dbReference>
<reference evidence="4" key="1">
    <citation type="journal article" date="2018" name="Genome Biol.">
        <title>SKESA: strategic k-mer extension for scrupulous assemblies.</title>
        <authorList>
            <person name="Souvorov A."/>
            <person name="Agarwala R."/>
            <person name="Lipman D.J."/>
        </authorList>
    </citation>
    <scope>NUCLEOTIDE SEQUENCE</scope>
    <source>
        <strain evidence="4">S02362-16</strain>
    </source>
</reference>
<sequence length="48" mass="5501">EMLEDKHIQHHTLTEAILAREAARASELMRQHLLTPIPIIRQAMAGKM</sequence>
<proteinExistence type="predicted"/>
<organism evidence="4">
    <name type="scientific">Salmonella typhimurium</name>
    <dbReference type="NCBI Taxonomy" id="90371"/>
    <lineage>
        <taxon>Bacteria</taxon>
        <taxon>Pseudomonadati</taxon>
        <taxon>Pseudomonadota</taxon>
        <taxon>Gammaproteobacteria</taxon>
        <taxon>Enterobacterales</taxon>
        <taxon>Enterobacteriaceae</taxon>
        <taxon>Salmonella</taxon>
    </lineage>
</organism>
<dbReference type="EMBL" id="DAANEJ010000041">
    <property type="protein sequence ID" value="HAC9499774.1"/>
    <property type="molecule type" value="Genomic_DNA"/>
</dbReference>
<feature type="non-terminal residue" evidence="4">
    <location>
        <position position="1"/>
    </location>
</feature>
<name>A0A706VCZ3_SALTM</name>
<evidence type="ECO:0000256" key="2">
    <source>
        <dbReference type="ARBA" id="ARBA00023125"/>
    </source>
</evidence>
<dbReference type="Gene3D" id="1.20.120.530">
    <property type="entry name" value="GntR ligand-binding domain-like"/>
    <property type="match status" value="1"/>
</dbReference>
<dbReference type="SUPFAM" id="SSF48008">
    <property type="entry name" value="GntR ligand-binding domain-like"/>
    <property type="match status" value="1"/>
</dbReference>
<keyword evidence="1" id="KW-0805">Transcription regulation</keyword>
<protein>
    <submittedName>
        <fullName evidence="4">Transcriptional regulator</fullName>
    </submittedName>
</protein>